<proteinExistence type="predicted"/>
<dbReference type="RefSeq" id="WP_123561363.1">
    <property type="nucleotide sequence ID" value="NZ_RJVJ01000002.1"/>
</dbReference>
<comment type="caution">
    <text evidence="1">The sequence shown here is derived from an EMBL/GenBank/DDBJ whole genome shotgun (WGS) entry which is preliminary data.</text>
</comment>
<dbReference type="Proteomes" id="UP000267408">
    <property type="component" value="Unassembled WGS sequence"/>
</dbReference>
<protein>
    <submittedName>
        <fullName evidence="1">Uncharacterized protein</fullName>
    </submittedName>
</protein>
<gene>
    <name evidence="1" type="ORF">EDD39_5583</name>
</gene>
<name>A0A8G1X931_9ACTN</name>
<sequence length="69" mass="7270">MTPAKHPGLIGLEVGISQQDADTPRAVYLLPDELAEAELTMACLREYSATVRRSATTNTGRPATSPTGA</sequence>
<reference evidence="1 2" key="1">
    <citation type="submission" date="2018-11" db="EMBL/GenBank/DDBJ databases">
        <title>Sequencing the genomes of 1000 actinobacteria strains.</title>
        <authorList>
            <person name="Klenk H.-P."/>
        </authorList>
    </citation>
    <scope>NUCLEOTIDE SEQUENCE [LARGE SCALE GENOMIC DNA]</scope>
    <source>
        <strain evidence="1 2">DSM 44780</strain>
    </source>
</reference>
<dbReference type="AlphaFoldDB" id="A0A8G1X931"/>
<dbReference type="EMBL" id="RJVJ01000002">
    <property type="protein sequence ID" value="ROR37440.1"/>
    <property type="molecule type" value="Genomic_DNA"/>
</dbReference>
<accession>A0A8G1X931</accession>
<evidence type="ECO:0000313" key="1">
    <source>
        <dbReference type="EMBL" id="ROR37440.1"/>
    </source>
</evidence>
<organism evidence="1 2">
    <name type="scientific">Kitasatospora cineracea</name>
    <dbReference type="NCBI Taxonomy" id="88074"/>
    <lineage>
        <taxon>Bacteria</taxon>
        <taxon>Bacillati</taxon>
        <taxon>Actinomycetota</taxon>
        <taxon>Actinomycetes</taxon>
        <taxon>Kitasatosporales</taxon>
        <taxon>Streptomycetaceae</taxon>
        <taxon>Kitasatospora</taxon>
    </lineage>
</organism>
<evidence type="ECO:0000313" key="2">
    <source>
        <dbReference type="Proteomes" id="UP000267408"/>
    </source>
</evidence>
<dbReference type="OrthoDB" id="9970151at2"/>